<feature type="region of interest" description="Disordered" evidence="1">
    <location>
        <begin position="98"/>
        <end position="165"/>
    </location>
</feature>
<gene>
    <name evidence="2" type="ORF">K505DRAFT_103844</name>
</gene>
<sequence>MLTHPSRFNEDSVATSKILPEFASINRQIKLHTTRRNHLCLFYNFIVDSRHNSTPHFHLCSSSQLWHCHQTHLIACTWPAQLLLPPGEPTRLPSTNPIILSGLPSPYRRGSNPTPSSKSPMFPNSREKTTFLKDRQIYPSRRKRKSTETSQLGRKQGMVDSGPSSLACVAHDPDFQTHTACSQEVPRASLHLFQRPMAAPRPASPAVPNTGRGQLREQ</sequence>
<dbReference type="Proteomes" id="UP000799757">
    <property type="component" value="Unassembled WGS sequence"/>
</dbReference>
<feature type="region of interest" description="Disordered" evidence="1">
    <location>
        <begin position="192"/>
        <end position="218"/>
    </location>
</feature>
<reference evidence="2" key="1">
    <citation type="journal article" date="2020" name="Stud. Mycol.">
        <title>101 Dothideomycetes genomes: a test case for predicting lifestyles and emergence of pathogens.</title>
        <authorList>
            <person name="Haridas S."/>
            <person name="Albert R."/>
            <person name="Binder M."/>
            <person name="Bloem J."/>
            <person name="Labutti K."/>
            <person name="Salamov A."/>
            <person name="Andreopoulos B."/>
            <person name="Baker S."/>
            <person name="Barry K."/>
            <person name="Bills G."/>
            <person name="Bluhm B."/>
            <person name="Cannon C."/>
            <person name="Castanera R."/>
            <person name="Culley D."/>
            <person name="Daum C."/>
            <person name="Ezra D."/>
            <person name="Gonzalez J."/>
            <person name="Henrissat B."/>
            <person name="Kuo A."/>
            <person name="Liang C."/>
            <person name="Lipzen A."/>
            <person name="Lutzoni F."/>
            <person name="Magnuson J."/>
            <person name="Mondo S."/>
            <person name="Nolan M."/>
            <person name="Ohm R."/>
            <person name="Pangilinan J."/>
            <person name="Park H.-J."/>
            <person name="Ramirez L."/>
            <person name="Alfaro M."/>
            <person name="Sun H."/>
            <person name="Tritt A."/>
            <person name="Yoshinaga Y."/>
            <person name="Zwiers L.-H."/>
            <person name="Turgeon B."/>
            <person name="Goodwin S."/>
            <person name="Spatafora J."/>
            <person name="Crous P."/>
            <person name="Grigoriev I."/>
        </authorList>
    </citation>
    <scope>NUCLEOTIDE SEQUENCE</scope>
    <source>
        <strain evidence="2">CBS 109.77</strain>
    </source>
</reference>
<evidence type="ECO:0000313" key="3">
    <source>
        <dbReference type="Proteomes" id="UP000799757"/>
    </source>
</evidence>
<dbReference type="EMBL" id="MU002191">
    <property type="protein sequence ID" value="KAF2788738.1"/>
    <property type="molecule type" value="Genomic_DNA"/>
</dbReference>
<evidence type="ECO:0000256" key="1">
    <source>
        <dbReference type="SAM" id="MobiDB-lite"/>
    </source>
</evidence>
<evidence type="ECO:0000313" key="2">
    <source>
        <dbReference type="EMBL" id="KAF2788738.1"/>
    </source>
</evidence>
<organism evidence="2 3">
    <name type="scientific">Melanomma pulvis-pyrius CBS 109.77</name>
    <dbReference type="NCBI Taxonomy" id="1314802"/>
    <lineage>
        <taxon>Eukaryota</taxon>
        <taxon>Fungi</taxon>
        <taxon>Dikarya</taxon>
        <taxon>Ascomycota</taxon>
        <taxon>Pezizomycotina</taxon>
        <taxon>Dothideomycetes</taxon>
        <taxon>Pleosporomycetidae</taxon>
        <taxon>Pleosporales</taxon>
        <taxon>Melanommataceae</taxon>
        <taxon>Melanomma</taxon>
    </lineage>
</organism>
<feature type="compositionally biased region" description="Basic and acidic residues" evidence="1">
    <location>
        <begin position="125"/>
        <end position="136"/>
    </location>
</feature>
<feature type="compositionally biased region" description="Low complexity" evidence="1">
    <location>
        <begin position="196"/>
        <end position="208"/>
    </location>
</feature>
<name>A0A6A6WXV5_9PLEO</name>
<dbReference type="AlphaFoldDB" id="A0A6A6WXV5"/>
<proteinExistence type="predicted"/>
<accession>A0A6A6WXV5</accession>
<protein>
    <submittedName>
        <fullName evidence="2">Uncharacterized protein</fullName>
    </submittedName>
</protein>
<keyword evidence="3" id="KW-1185">Reference proteome</keyword>